<evidence type="ECO:0000313" key="12">
    <source>
        <dbReference type="EMBL" id="OGF26513.1"/>
    </source>
</evidence>
<keyword evidence="5 8" id="KW-0648">Protein biosynthesis</keyword>
<dbReference type="InterPro" id="IPR035684">
    <property type="entry name" value="ArgRS_core"/>
</dbReference>
<dbReference type="EMBL" id="MFGC01000045">
    <property type="protein sequence ID" value="OGF26513.1"/>
    <property type="molecule type" value="Genomic_DNA"/>
</dbReference>
<name>A0A1F5SJ98_9BACT</name>
<dbReference type="GO" id="GO:0004814">
    <property type="term" value="F:arginine-tRNA ligase activity"/>
    <property type="evidence" value="ECO:0007669"/>
    <property type="project" value="UniProtKB-UniRule"/>
</dbReference>
<dbReference type="Gene3D" id="1.10.730.10">
    <property type="entry name" value="Isoleucyl-tRNA Synthetase, Domain 1"/>
    <property type="match status" value="1"/>
</dbReference>
<comment type="subcellular location">
    <subcellularLocation>
        <location evidence="8">Cytoplasm</location>
    </subcellularLocation>
</comment>
<keyword evidence="2 8" id="KW-0436">Ligase</keyword>
<evidence type="ECO:0000256" key="6">
    <source>
        <dbReference type="ARBA" id="ARBA00023146"/>
    </source>
</evidence>
<dbReference type="EC" id="6.1.1.19" evidence="8"/>
<dbReference type="Pfam" id="PF03485">
    <property type="entry name" value="Arg_tRNA_synt_N"/>
    <property type="match status" value="1"/>
</dbReference>
<dbReference type="HAMAP" id="MF_00123">
    <property type="entry name" value="Arg_tRNA_synth"/>
    <property type="match status" value="1"/>
</dbReference>
<feature type="domain" description="DALR anticodon binding" evidence="10">
    <location>
        <begin position="486"/>
        <end position="600"/>
    </location>
</feature>
<keyword evidence="3 8" id="KW-0547">Nucleotide-binding</keyword>
<dbReference type="Gene3D" id="3.40.50.620">
    <property type="entry name" value="HUPs"/>
    <property type="match status" value="1"/>
</dbReference>
<comment type="subunit">
    <text evidence="8">Monomer.</text>
</comment>
<dbReference type="SUPFAM" id="SSF47323">
    <property type="entry name" value="Anticodon-binding domain of a subclass of class I aminoacyl-tRNA synthetases"/>
    <property type="match status" value="1"/>
</dbReference>
<dbReference type="AlphaFoldDB" id="A0A1F5SJ98"/>
<keyword evidence="8" id="KW-0963">Cytoplasm</keyword>
<sequence>MYIIEKIKLHIRNKIRKIVKKEYSTEFSRLVDPFSVQGPEDIDFFSLQQPPNLEFGDFSCQTFAIAADVHKSPIEIAKNIANKIKPDGIIKSVVAAGPYVNFILQEKKLSEILGKINGQYGSLKLGRGKKLMIEFAHPNTHKAFHIGHLRNIITGEALCRILGNAGYKIIRANYQGDVGLHIAKCLWGITQMQSEFAKVINPPTARAVRRARNLDERAVFLGKAYAFGSKNYEENEKAKAEIIEINKKIYAGDKSVKKLYQTTRQWSLQYFAKIYKRVNTKFDRLYFESETFAPGKKIVTDGVKKGIFKLSDGAIIFEGGKHGLHDRVFINSEGNPTYEAKDMALAQLQFSEYNPEKILHVVSKEQTEYFKVIFKALEQVLPKSKNRETHLPYGWVSLKGGKMSSRLGNVVLGEFLIEEIKEEIIKIIKDNKSAQVFTNRADKEKLAEKISIAAVKYAFLKNGIDKDISFDINESVSLSGNSGPYLLYTYARIKSILRKAKIKNAETHYNVSLQSNEKQILLKLALFPEITMQAAEQYDPSVVAKYLFELAQSFNDYYHRVPVLKAATGERQFRLALINAVAVVLQRGVELLGFETVERM</sequence>
<evidence type="ECO:0000256" key="1">
    <source>
        <dbReference type="ARBA" id="ARBA00005594"/>
    </source>
</evidence>
<reference evidence="12 13" key="1">
    <citation type="journal article" date="2016" name="Nat. Commun.">
        <title>Thousands of microbial genomes shed light on interconnected biogeochemical processes in an aquifer system.</title>
        <authorList>
            <person name="Anantharaman K."/>
            <person name="Brown C.T."/>
            <person name="Hug L.A."/>
            <person name="Sharon I."/>
            <person name="Castelle C.J."/>
            <person name="Probst A.J."/>
            <person name="Thomas B.C."/>
            <person name="Singh A."/>
            <person name="Wilkins M.J."/>
            <person name="Karaoz U."/>
            <person name="Brodie E.L."/>
            <person name="Williams K.H."/>
            <person name="Hubbard S.S."/>
            <person name="Banfield J.F."/>
        </authorList>
    </citation>
    <scope>NUCLEOTIDE SEQUENCE [LARGE SCALE GENOMIC DNA]</scope>
</reference>
<comment type="caution">
    <text evidence="12">The sequence shown here is derived from an EMBL/GenBank/DDBJ whole genome shotgun (WGS) entry which is preliminary data.</text>
</comment>
<dbReference type="NCBIfam" id="TIGR00456">
    <property type="entry name" value="argS"/>
    <property type="match status" value="1"/>
</dbReference>
<keyword evidence="4 8" id="KW-0067">ATP-binding</keyword>
<dbReference type="InterPro" id="IPR001278">
    <property type="entry name" value="Arg-tRNA-ligase"/>
</dbReference>
<dbReference type="PRINTS" id="PR01038">
    <property type="entry name" value="TRNASYNTHARG"/>
</dbReference>
<evidence type="ECO:0000256" key="8">
    <source>
        <dbReference type="HAMAP-Rule" id="MF_00123"/>
    </source>
</evidence>
<dbReference type="SMART" id="SM01016">
    <property type="entry name" value="Arg_tRNA_synt_N"/>
    <property type="match status" value="1"/>
</dbReference>
<feature type="domain" description="Arginyl tRNA synthetase N-terminal" evidence="11">
    <location>
        <begin position="5"/>
        <end position="104"/>
    </location>
</feature>
<dbReference type="InterPro" id="IPR036695">
    <property type="entry name" value="Arg-tRNA-synth_N_sf"/>
</dbReference>
<keyword evidence="6 8" id="KW-0030">Aminoacyl-tRNA synthetase</keyword>
<protein>
    <recommendedName>
        <fullName evidence="8">Arginine--tRNA ligase</fullName>
        <ecNumber evidence="8">6.1.1.19</ecNumber>
    </recommendedName>
    <alternativeName>
        <fullName evidence="8">Arginyl-tRNA synthetase</fullName>
        <shortName evidence="8">ArgRS</shortName>
    </alternativeName>
</protein>
<gene>
    <name evidence="8" type="primary">argS</name>
    <name evidence="12" type="ORF">A2242_03820</name>
</gene>
<dbReference type="CDD" id="cd07956">
    <property type="entry name" value="Anticodon_Ia_Arg"/>
    <property type="match status" value="1"/>
</dbReference>
<dbReference type="GO" id="GO:0005524">
    <property type="term" value="F:ATP binding"/>
    <property type="evidence" value="ECO:0007669"/>
    <property type="project" value="UniProtKB-UniRule"/>
</dbReference>
<dbReference type="InterPro" id="IPR009080">
    <property type="entry name" value="tRNAsynth_Ia_anticodon-bd"/>
</dbReference>
<dbReference type="SUPFAM" id="SSF52374">
    <property type="entry name" value="Nucleotidylyl transferase"/>
    <property type="match status" value="1"/>
</dbReference>
<proteinExistence type="inferred from homology"/>
<dbReference type="InterPro" id="IPR014729">
    <property type="entry name" value="Rossmann-like_a/b/a_fold"/>
</dbReference>
<dbReference type="InterPro" id="IPR008909">
    <property type="entry name" value="DALR_anticod-bd"/>
</dbReference>
<dbReference type="Proteomes" id="UP000178925">
    <property type="component" value="Unassembled WGS sequence"/>
</dbReference>
<evidence type="ECO:0000259" key="11">
    <source>
        <dbReference type="SMART" id="SM01016"/>
    </source>
</evidence>
<dbReference type="SMART" id="SM00836">
    <property type="entry name" value="DALR_1"/>
    <property type="match status" value="1"/>
</dbReference>
<dbReference type="Gene3D" id="3.30.1360.70">
    <property type="entry name" value="Arginyl tRNA synthetase N-terminal domain"/>
    <property type="match status" value="1"/>
</dbReference>
<dbReference type="PANTHER" id="PTHR11956:SF5">
    <property type="entry name" value="ARGININE--TRNA LIGASE, CYTOPLASMIC"/>
    <property type="match status" value="1"/>
</dbReference>
<dbReference type="GO" id="GO:0006420">
    <property type="term" value="P:arginyl-tRNA aminoacylation"/>
    <property type="evidence" value="ECO:0007669"/>
    <property type="project" value="UniProtKB-UniRule"/>
</dbReference>
<accession>A0A1F5SJ98</accession>
<evidence type="ECO:0000256" key="9">
    <source>
        <dbReference type="RuleBase" id="RU363038"/>
    </source>
</evidence>
<evidence type="ECO:0000256" key="2">
    <source>
        <dbReference type="ARBA" id="ARBA00022598"/>
    </source>
</evidence>
<evidence type="ECO:0000256" key="3">
    <source>
        <dbReference type="ARBA" id="ARBA00022741"/>
    </source>
</evidence>
<dbReference type="SUPFAM" id="SSF55190">
    <property type="entry name" value="Arginyl-tRNA synthetase (ArgRS), N-terminal 'additional' domain"/>
    <property type="match status" value="1"/>
</dbReference>
<dbReference type="FunFam" id="1.10.730.10:FF:000006">
    <property type="entry name" value="Arginyl-tRNA synthetase 2, mitochondrial"/>
    <property type="match status" value="1"/>
</dbReference>
<organism evidence="12 13">
    <name type="scientific">Candidatus Falkowbacteria bacterium RIFOXYA2_FULL_47_9</name>
    <dbReference type="NCBI Taxonomy" id="1797995"/>
    <lineage>
        <taxon>Bacteria</taxon>
        <taxon>Candidatus Falkowiibacteriota</taxon>
    </lineage>
</organism>
<evidence type="ECO:0000256" key="4">
    <source>
        <dbReference type="ARBA" id="ARBA00022840"/>
    </source>
</evidence>
<evidence type="ECO:0000256" key="5">
    <source>
        <dbReference type="ARBA" id="ARBA00022917"/>
    </source>
</evidence>
<comment type="catalytic activity">
    <reaction evidence="7 8">
        <text>tRNA(Arg) + L-arginine + ATP = L-arginyl-tRNA(Arg) + AMP + diphosphate</text>
        <dbReference type="Rhea" id="RHEA:20301"/>
        <dbReference type="Rhea" id="RHEA-COMP:9658"/>
        <dbReference type="Rhea" id="RHEA-COMP:9673"/>
        <dbReference type="ChEBI" id="CHEBI:30616"/>
        <dbReference type="ChEBI" id="CHEBI:32682"/>
        <dbReference type="ChEBI" id="CHEBI:33019"/>
        <dbReference type="ChEBI" id="CHEBI:78442"/>
        <dbReference type="ChEBI" id="CHEBI:78513"/>
        <dbReference type="ChEBI" id="CHEBI:456215"/>
        <dbReference type="EC" id="6.1.1.19"/>
    </reaction>
</comment>
<dbReference type="STRING" id="1797995.A2242_03820"/>
<dbReference type="GO" id="GO:0005737">
    <property type="term" value="C:cytoplasm"/>
    <property type="evidence" value="ECO:0007669"/>
    <property type="project" value="UniProtKB-SubCell"/>
</dbReference>
<comment type="similarity">
    <text evidence="1 8 9">Belongs to the class-I aminoacyl-tRNA synthetase family.</text>
</comment>
<dbReference type="PANTHER" id="PTHR11956">
    <property type="entry name" value="ARGINYL-TRNA SYNTHETASE"/>
    <property type="match status" value="1"/>
</dbReference>
<dbReference type="InterPro" id="IPR005148">
    <property type="entry name" value="Arg-tRNA-synth_N"/>
</dbReference>
<evidence type="ECO:0000313" key="13">
    <source>
        <dbReference type="Proteomes" id="UP000178925"/>
    </source>
</evidence>
<dbReference type="Pfam" id="PF00750">
    <property type="entry name" value="tRNA-synt_1d"/>
    <property type="match status" value="1"/>
</dbReference>
<dbReference type="Pfam" id="PF05746">
    <property type="entry name" value="DALR_1"/>
    <property type="match status" value="1"/>
</dbReference>
<evidence type="ECO:0000256" key="7">
    <source>
        <dbReference type="ARBA" id="ARBA00049339"/>
    </source>
</evidence>
<evidence type="ECO:0000259" key="10">
    <source>
        <dbReference type="SMART" id="SM00836"/>
    </source>
</evidence>
<feature type="short sequence motif" description="'HIGH' region" evidence="8">
    <location>
        <begin position="138"/>
        <end position="148"/>
    </location>
</feature>